<protein>
    <recommendedName>
        <fullName evidence="9">Non-specific serine/threonine protein kinase</fullName>
    </recommendedName>
</protein>
<dbReference type="SUPFAM" id="SSF49452">
    <property type="entry name" value="Starch-binding domain-like"/>
    <property type="match status" value="1"/>
</dbReference>
<dbReference type="Gene3D" id="1.10.510.10">
    <property type="entry name" value="Transferase(Phosphotransferase) domain 1"/>
    <property type="match status" value="1"/>
</dbReference>
<dbReference type="InterPro" id="IPR013783">
    <property type="entry name" value="Ig-like_fold"/>
</dbReference>
<feature type="domain" description="CBM20" evidence="6">
    <location>
        <begin position="10"/>
        <end position="131"/>
    </location>
</feature>
<feature type="region of interest" description="Disordered" evidence="4">
    <location>
        <begin position="275"/>
        <end position="299"/>
    </location>
</feature>
<dbReference type="InterPro" id="IPR013784">
    <property type="entry name" value="Carb-bd-like_fold"/>
</dbReference>
<evidence type="ECO:0000313" key="8">
    <source>
        <dbReference type="Proteomes" id="UP000626109"/>
    </source>
</evidence>
<dbReference type="Pfam" id="PF00686">
    <property type="entry name" value="CBM_20"/>
    <property type="match status" value="1"/>
</dbReference>
<keyword evidence="2 3" id="KW-0067">ATP-binding</keyword>
<evidence type="ECO:0000256" key="4">
    <source>
        <dbReference type="SAM" id="MobiDB-lite"/>
    </source>
</evidence>
<dbReference type="Gene3D" id="3.30.200.20">
    <property type="entry name" value="Phosphorylase Kinase, domain 1"/>
    <property type="match status" value="1"/>
</dbReference>
<evidence type="ECO:0000259" key="5">
    <source>
        <dbReference type="PROSITE" id="PS50011"/>
    </source>
</evidence>
<dbReference type="InterPro" id="IPR008271">
    <property type="entry name" value="Ser/Thr_kinase_AS"/>
</dbReference>
<comment type="caution">
    <text evidence="7">The sequence shown here is derived from an EMBL/GenBank/DDBJ whole genome shotgun (WGS) entry which is preliminary data.</text>
</comment>
<dbReference type="EMBL" id="CAJNNW010025999">
    <property type="protein sequence ID" value="CAE8681847.1"/>
    <property type="molecule type" value="Genomic_DNA"/>
</dbReference>
<sequence>MGTSSTDDIDQSATLVCLVFHLQSAETQLGETIRLVGAGAALGHWDPEQSVALYTDATRYPCWSTEVWLPVSAADGQSAEQRLEYKYLRDQRALGKGIAWEDDIGNRCVELSPILEVTAASSTVHIPETGKRHEAVAKASGAWLVHDHRWGLLDASVLRPTPLSLEDVSTPFAALAMDLFTPTRRQSLSHLSACSPSPSRSVSLTTLPLGRSGSQSLLERRRNGSISLLNELPPQGSSGESIEQCASEACQLVREESASCLNMAVRLIREESMSCLPPSPMEEVQGSSGEEPPPDAEPDSFEARYLVLGEPLGEGSFGLVYRCRQRRIEANGKGDSFEERAAKRIAKARLAPRDMRNLFGFRDLEGEIRLHLGLNHPNIIRLYEAYDDPVIVSLVLECCSGGDLFDLISGHTDVGGLSEPAACRVLLHVLSALKYLHDQPIIHRDVKCENVLMAEPVGHQPELATFKLCDLGFAARPRPPCFILRTRMGSPDTVAPEIIRGEVYGTPVDCWAAGVLLFMALSACPPFFATSDAEVMHKVKLCQYSVEGGRWDTISKEAKEMVCKLMTLSTEDRASASEALQLPFFRQSQEKV</sequence>
<dbReference type="InterPro" id="IPR011009">
    <property type="entry name" value="Kinase-like_dom_sf"/>
</dbReference>
<proteinExistence type="predicted"/>
<dbReference type="AlphaFoldDB" id="A0A813JHE5"/>
<dbReference type="SMART" id="SM00220">
    <property type="entry name" value="S_TKc"/>
    <property type="match status" value="1"/>
</dbReference>
<dbReference type="PANTHER" id="PTHR24347">
    <property type="entry name" value="SERINE/THREONINE-PROTEIN KINASE"/>
    <property type="match status" value="1"/>
</dbReference>
<feature type="binding site" evidence="3">
    <location>
        <position position="343"/>
    </location>
    <ligand>
        <name>ATP</name>
        <dbReference type="ChEBI" id="CHEBI:30616"/>
    </ligand>
</feature>
<name>A0A813JHE5_POLGL</name>
<dbReference type="Gene3D" id="2.60.40.10">
    <property type="entry name" value="Immunoglobulins"/>
    <property type="match status" value="1"/>
</dbReference>
<dbReference type="GO" id="GO:0005524">
    <property type="term" value="F:ATP binding"/>
    <property type="evidence" value="ECO:0007669"/>
    <property type="project" value="UniProtKB-UniRule"/>
</dbReference>
<evidence type="ECO:0000256" key="2">
    <source>
        <dbReference type="ARBA" id="ARBA00022840"/>
    </source>
</evidence>
<gene>
    <name evidence="7" type="ORF">PGLA2088_LOCUS22640</name>
</gene>
<evidence type="ECO:0000313" key="7">
    <source>
        <dbReference type="EMBL" id="CAE8681847.1"/>
    </source>
</evidence>
<accession>A0A813JHE5</accession>
<dbReference type="GO" id="GO:0004672">
    <property type="term" value="F:protein kinase activity"/>
    <property type="evidence" value="ECO:0007669"/>
    <property type="project" value="InterPro"/>
</dbReference>
<evidence type="ECO:0000259" key="6">
    <source>
        <dbReference type="PROSITE" id="PS51166"/>
    </source>
</evidence>
<dbReference type="PROSITE" id="PS00108">
    <property type="entry name" value="PROTEIN_KINASE_ST"/>
    <property type="match status" value="1"/>
</dbReference>
<dbReference type="PROSITE" id="PS00107">
    <property type="entry name" value="PROTEIN_KINASE_ATP"/>
    <property type="match status" value="1"/>
</dbReference>
<dbReference type="PROSITE" id="PS51166">
    <property type="entry name" value="CBM20"/>
    <property type="match status" value="1"/>
</dbReference>
<dbReference type="SMART" id="SM01065">
    <property type="entry name" value="CBM_2"/>
    <property type="match status" value="1"/>
</dbReference>
<keyword evidence="1 3" id="KW-0547">Nucleotide-binding</keyword>
<evidence type="ECO:0000256" key="3">
    <source>
        <dbReference type="PROSITE-ProRule" id="PRU10141"/>
    </source>
</evidence>
<dbReference type="SUPFAM" id="SSF56112">
    <property type="entry name" value="Protein kinase-like (PK-like)"/>
    <property type="match status" value="1"/>
</dbReference>
<dbReference type="GO" id="GO:2001070">
    <property type="term" value="F:starch binding"/>
    <property type="evidence" value="ECO:0007669"/>
    <property type="project" value="InterPro"/>
</dbReference>
<dbReference type="PROSITE" id="PS50011">
    <property type="entry name" value="PROTEIN_KINASE_DOM"/>
    <property type="match status" value="1"/>
</dbReference>
<feature type="domain" description="Protein kinase" evidence="5">
    <location>
        <begin position="306"/>
        <end position="585"/>
    </location>
</feature>
<dbReference type="InterPro" id="IPR002044">
    <property type="entry name" value="CBM20"/>
</dbReference>
<dbReference type="Proteomes" id="UP000626109">
    <property type="component" value="Unassembled WGS sequence"/>
</dbReference>
<reference evidence="7" key="1">
    <citation type="submission" date="2021-02" db="EMBL/GenBank/DDBJ databases">
        <authorList>
            <person name="Dougan E. K."/>
            <person name="Rhodes N."/>
            <person name="Thang M."/>
            <person name="Chan C."/>
        </authorList>
    </citation>
    <scope>NUCLEOTIDE SEQUENCE</scope>
</reference>
<dbReference type="InterPro" id="IPR000719">
    <property type="entry name" value="Prot_kinase_dom"/>
</dbReference>
<organism evidence="7 8">
    <name type="scientific">Polarella glacialis</name>
    <name type="common">Dinoflagellate</name>
    <dbReference type="NCBI Taxonomy" id="89957"/>
    <lineage>
        <taxon>Eukaryota</taxon>
        <taxon>Sar</taxon>
        <taxon>Alveolata</taxon>
        <taxon>Dinophyceae</taxon>
        <taxon>Suessiales</taxon>
        <taxon>Suessiaceae</taxon>
        <taxon>Polarella</taxon>
    </lineage>
</organism>
<dbReference type="Pfam" id="PF00069">
    <property type="entry name" value="Pkinase"/>
    <property type="match status" value="1"/>
</dbReference>
<evidence type="ECO:0008006" key="9">
    <source>
        <dbReference type="Google" id="ProtNLM"/>
    </source>
</evidence>
<evidence type="ECO:0000256" key="1">
    <source>
        <dbReference type="ARBA" id="ARBA00022741"/>
    </source>
</evidence>
<dbReference type="InterPro" id="IPR017441">
    <property type="entry name" value="Protein_kinase_ATP_BS"/>
</dbReference>